<reference evidence="3 4" key="1">
    <citation type="submission" date="2019-08" db="EMBL/GenBank/DDBJ databases">
        <title>Pelomicrobium methylotrophicum gen. nov., sp. nov. a moderately thermophilic, facultatively anaerobic, lithoautotrophic and methylotrophic bacterium isolated from a terrestrial mud volcano.</title>
        <authorList>
            <person name="Slobodkina G.B."/>
            <person name="Merkel A.Y."/>
            <person name="Slobodkin A.I."/>
        </authorList>
    </citation>
    <scope>NUCLEOTIDE SEQUENCE [LARGE SCALE GENOMIC DNA]</scope>
    <source>
        <strain evidence="3 4">SM250</strain>
    </source>
</reference>
<dbReference type="PROSITE" id="PS50222">
    <property type="entry name" value="EF_HAND_2"/>
    <property type="match status" value="1"/>
</dbReference>
<dbReference type="OrthoDB" id="5295685at2"/>
<comment type="caution">
    <text evidence="3">The sequence shown here is derived from an EMBL/GenBank/DDBJ whole genome shotgun (WGS) entry which is preliminary data.</text>
</comment>
<dbReference type="RefSeq" id="WP_147799352.1">
    <property type="nucleotide sequence ID" value="NZ_VPFL01000006.1"/>
</dbReference>
<evidence type="ECO:0000259" key="2">
    <source>
        <dbReference type="PROSITE" id="PS50222"/>
    </source>
</evidence>
<evidence type="ECO:0000313" key="3">
    <source>
        <dbReference type="EMBL" id="TXF12483.1"/>
    </source>
</evidence>
<feature type="domain" description="EF-hand" evidence="2">
    <location>
        <begin position="54"/>
        <end position="89"/>
    </location>
</feature>
<dbReference type="PROSITE" id="PS00018">
    <property type="entry name" value="EF_HAND_1"/>
    <property type="match status" value="1"/>
</dbReference>
<keyword evidence="4" id="KW-1185">Reference proteome</keyword>
<feature type="chain" id="PRO_5023043435" evidence="1">
    <location>
        <begin position="20"/>
        <end position="95"/>
    </location>
</feature>
<dbReference type="InterPro" id="IPR018247">
    <property type="entry name" value="EF_Hand_1_Ca_BS"/>
</dbReference>
<name>A0A5C7EM41_9PROT</name>
<dbReference type="Pfam" id="PF13499">
    <property type="entry name" value="EF-hand_7"/>
    <property type="match status" value="1"/>
</dbReference>
<dbReference type="InterPro" id="IPR011992">
    <property type="entry name" value="EF-hand-dom_pair"/>
</dbReference>
<sequence length="95" mass="10931">MRKTIAALSLLLVAGGTWAQGPEDYYKRLAQQDMALFERYDANGDGRISRSDILGHIDLLARFNDIDINRDGYITREEMQTYVERQYLSRIASTK</sequence>
<dbReference type="InterPro" id="IPR002048">
    <property type="entry name" value="EF_hand_dom"/>
</dbReference>
<gene>
    <name evidence="3" type="ORF">FR698_05700</name>
</gene>
<dbReference type="SUPFAM" id="SSF47473">
    <property type="entry name" value="EF-hand"/>
    <property type="match status" value="1"/>
</dbReference>
<evidence type="ECO:0000256" key="1">
    <source>
        <dbReference type="SAM" id="SignalP"/>
    </source>
</evidence>
<dbReference type="Gene3D" id="1.10.238.10">
    <property type="entry name" value="EF-hand"/>
    <property type="match status" value="1"/>
</dbReference>
<proteinExistence type="predicted"/>
<dbReference type="AlphaFoldDB" id="A0A5C7EM41"/>
<protein>
    <submittedName>
        <fullName evidence="3">EF-hand domain-containing protein</fullName>
    </submittedName>
</protein>
<dbReference type="GO" id="GO:0005509">
    <property type="term" value="F:calcium ion binding"/>
    <property type="evidence" value="ECO:0007669"/>
    <property type="project" value="InterPro"/>
</dbReference>
<keyword evidence="1" id="KW-0732">Signal</keyword>
<dbReference type="InParanoid" id="A0A5C7EM41"/>
<dbReference type="Proteomes" id="UP000321201">
    <property type="component" value="Unassembled WGS sequence"/>
</dbReference>
<organism evidence="3 4">
    <name type="scientific">Pelomicrobium methylotrophicum</name>
    <dbReference type="NCBI Taxonomy" id="2602750"/>
    <lineage>
        <taxon>Bacteria</taxon>
        <taxon>Pseudomonadati</taxon>
        <taxon>Pseudomonadota</taxon>
        <taxon>Hydrogenophilia</taxon>
        <taxon>Hydrogenophilia incertae sedis</taxon>
        <taxon>Pelomicrobium</taxon>
    </lineage>
</organism>
<dbReference type="EMBL" id="VPFL01000006">
    <property type="protein sequence ID" value="TXF12483.1"/>
    <property type="molecule type" value="Genomic_DNA"/>
</dbReference>
<accession>A0A5C7EM41</accession>
<feature type="signal peptide" evidence="1">
    <location>
        <begin position="1"/>
        <end position="19"/>
    </location>
</feature>
<evidence type="ECO:0000313" key="4">
    <source>
        <dbReference type="Proteomes" id="UP000321201"/>
    </source>
</evidence>